<dbReference type="EMBL" id="QGGW01000001">
    <property type="protein sequence ID" value="PWK62932.1"/>
    <property type="molecule type" value="Genomic_DNA"/>
</dbReference>
<evidence type="ECO:0000256" key="2">
    <source>
        <dbReference type="SAM" id="SignalP"/>
    </source>
</evidence>
<feature type="chain" id="PRO_5016459174" evidence="2">
    <location>
        <begin position="30"/>
        <end position="599"/>
    </location>
</feature>
<evidence type="ECO:0000313" key="4">
    <source>
        <dbReference type="Proteomes" id="UP000245708"/>
    </source>
</evidence>
<organism evidence="3 4">
    <name type="scientific">Roseicyclus mahoneyensis</name>
    <dbReference type="NCBI Taxonomy" id="164332"/>
    <lineage>
        <taxon>Bacteria</taxon>
        <taxon>Pseudomonadati</taxon>
        <taxon>Pseudomonadota</taxon>
        <taxon>Alphaproteobacteria</taxon>
        <taxon>Rhodobacterales</taxon>
        <taxon>Roseobacteraceae</taxon>
        <taxon>Roseicyclus</taxon>
    </lineage>
</organism>
<keyword evidence="2" id="KW-0732">Signal</keyword>
<name>A0A316GS83_9RHOB</name>
<dbReference type="RefSeq" id="WP_146199924.1">
    <property type="nucleotide sequence ID" value="NZ_QGGW01000001.1"/>
</dbReference>
<keyword evidence="4" id="KW-1185">Reference proteome</keyword>
<dbReference type="Proteomes" id="UP000245708">
    <property type="component" value="Unassembled WGS sequence"/>
</dbReference>
<dbReference type="OrthoDB" id="7860393at2"/>
<evidence type="ECO:0000313" key="3">
    <source>
        <dbReference type="EMBL" id="PWK62932.1"/>
    </source>
</evidence>
<proteinExistence type="predicted"/>
<feature type="signal peptide" evidence="2">
    <location>
        <begin position="1"/>
        <end position="29"/>
    </location>
</feature>
<sequence length="599" mass="63199">MQFSSWRSRACVLACFVLAMLMAAGPVRATGPWEGTWTTTYGELRLRQDGARVWGDYINQSGVIEARTSPDGLSLYGTFLRADEGWGLIEFTLSGAGWQGAWRWNDVPQPGDAAWNATARTNAAPPVLIHAVGPGPFWPPTFAGQPAGRYATWIFGPDQRDPHQGGTIGPPAVDPVGGWYGGYDTDLFPSGYNVSLSIDDLDGPGQAIIDLAFFAPSGSPQAARNSCPREMHPQFCAELHARFSPDIANPSLLAINLLGARIETQRIAVVFALAGDATPRLMLLTREGIGGGDLRERLTIYHPVRGLDLDTVTLSLPHPCDAGTCGPWRSAAERSGAGPLADPGLVASYLALPDLRAAAHGQGTGPTPPAPPQQTSGPASLAALTSGTLAITDGYGQMLGALELRPRGDGTLIGGGWLVPAGATGAAVDIGVWTNTLTAEAVDLTLERPTIPASPAGRLLVTLSQMSPGAPLTGTLVRGDSWDLVTLARIEPEPHHDEELFDLPGVGVYGPPYRLRNTNGGGVVLRSAPRSDAPTQGSLEAWATDIVVTGCTPEIDSLSWELANLTLRRQMLDAVWCEASRGPQAGGWVPGYFLDPIPQ</sequence>
<dbReference type="AlphaFoldDB" id="A0A316GS83"/>
<comment type="caution">
    <text evidence="3">The sequence shown here is derived from an EMBL/GenBank/DDBJ whole genome shotgun (WGS) entry which is preliminary data.</text>
</comment>
<protein>
    <submittedName>
        <fullName evidence="3">Uncharacterized protein</fullName>
    </submittedName>
</protein>
<gene>
    <name evidence="3" type="ORF">C7455_101973</name>
</gene>
<evidence type="ECO:0000256" key="1">
    <source>
        <dbReference type="SAM" id="MobiDB-lite"/>
    </source>
</evidence>
<reference evidence="3 4" key="1">
    <citation type="submission" date="2018-05" db="EMBL/GenBank/DDBJ databases">
        <title>Genomic Encyclopedia of Type Strains, Phase IV (KMG-IV): sequencing the most valuable type-strain genomes for metagenomic binning, comparative biology and taxonomic classification.</title>
        <authorList>
            <person name="Goeker M."/>
        </authorList>
    </citation>
    <scope>NUCLEOTIDE SEQUENCE [LARGE SCALE GENOMIC DNA]</scope>
    <source>
        <strain evidence="3 4">DSM 16097</strain>
    </source>
</reference>
<feature type="region of interest" description="Disordered" evidence="1">
    <location>
        <begin position="358"/>
        <end position="380"/>
    </location>
</feature>
<accession>A0A316GS83</accession>